<dbReference type="EMBL" id="JANHOG010001958">
    <property type="protein sequence ID" value="KAJ3529255.1"/>
    <property type="molecule type" value="Genomic_DNA"/>
</dbReference>
<comment type="caution">
    <text evidence="1">The sequence shown here is derived from an EMBL/GenBank/DDBJ whole genome shotgun (WGS) entry which is preliminary data.</text>
</comment>
<name>A0ACC1S007_9APHY</name>
<evidence type="ECO:0000313" key="1">
    <source>
        <dbReference type="EMBL" id="KAJ3529255.1"/>
    </source>
</evidence>
<reference evidence="1" key="1">
    <citation type="submission" date="2022-07" db="EMBL/GenBank/DDBJ databases">
        <title>Genome Sequence of Phlebia brevispora.</title>
        <authorList>
            <person name="Buettner E."/>
        </authorList>
    </citation>
    <scope>NUCLEOTIDE SEQUENCE</scope>
    <source>
        <strain evidence="1">MPL23</strain>
    </source>
</reference>
<organism evidence="1 2">
    <name type="scientific">Phlebia brevispora</name>
    <dbReference type="NCBI Taxonomy" id="194682"/>
    <lineage>
        <taxon>Eukaryota</taxon>
        <taxon>Fungi</taxon>
        <taxon>Dikarya</taxon>
        <taxon>Basidiomycota</taxon>
        <taxon>Agaricomycotina</taxon>
        <taxon>Agaricomycetes</taxon>
        <taxon>Polyporales</taxon>
        <taxon>Meruliaceae</taxon>
        <taxon>Phlebia</taxon>
    </lineage>
</organism>
<keyword evidence="2" id="KW-1185">Reference proteome</keyword>
<proteinExistence type="predicted"/>
<gene>
    <name evidence="1" type="ORF">NM688_g7879</name>
</gene>
<protein>
    <submittedName>
        <fullName evidence="1">Uncharacterized protein</fullName>
    </submittedName>
</protein>
<dbReference type="Proteomes" id="UP001148662">
    <property type="component" value="Unassembled WGS sequence"/>
</dbReference>
<evidence type="ECO:0000313" key="2">
    <source>
        <dbReference type="Proteomes" id="UP001148662"/>
    </source>
</evidence>
<sequence length="405" mass="44532">MEIILNEGQYGSSLAASIIDILLAIFVLVFTLTNSSTLRFVVNRITTKLNTIADQVETLPGIEVVDDIPEPHVCQIRNTLSNNIKPRGAASARQASPIQEATHNILEPYEVDMAKDYPSPASQTMKDSPASTTTVNSMTSLSTFVQGSGLDKFFSGSSTFLRTVSEKAAVLRGDPTTTLSSPENFKRLMRLSLYQLVIYCDDSGSMRVDNRYENQRELVKRLAHIATRIVPDSYGVELRFINADSASNLGAAEIEEAMLRTRPGGGTQIGTALRAKILQPLVYDVLDDVTRHLDRPLLVFVITDGHPEREPFGAFKDAILECKQKLLKAGYQPNSVVFSVSQIGNNEKAQAFLDGMRNDDDLQDVLTCSSVLLDEEFKALQGDEGKVETWLLKLLAAPVMGQDEV</sequence>
<accession>A0ACC1S007</accession>